<feature type="transmembrane region" description="Helical" evidence="5">
    <location>
        <begin position="13"/>
        <end position="31"/>
    </location>
</feature>
<dbReference type="EMBL" id="QUNO01000005">
    <property type="protein sequence ID" value="REH48286.1"/>
    <property type="molecule type" value="Genomic_DNA"/>
</dbReference>
<dbReference type="Gene3D" id="3.30.110.150">
    <property type="entry name" value="SepF-like protein"/>
    <property type="match status" value="1"/>
</dbReference>
<dbReference type="PANTHER" id="PTHR35798:SF1">
    <property type="entry name" value="CELL DIVISION PROTEIN SEPF"/>
    <property type="match status" value="1"/>
</dbReference>
<evidence type="ECO:0000256" key="4">
    <source>
        <dbReference type="ARBA" id="ARBA00044936"/>
    </source>
</evidence>
<dbReference type="GO" id="GO:0000917">
    <property type="term" value="P:division septum assembly"/>
    <property type="evidence" value="ECO:0007669"/>
    <property type="project" value="UniProtKB-KW"/>
</dbReference>
<dbReference type="Proteomes" id="UP000256269">
    <property type="component" value="Unassembled WGS sequence"/>
</dbReference>
<protein>
    <submittedName>
        <fullName evidence="6">Uncharacterized protein DUF552</fullName>
    </submittedName>
</protein>
<evidence type="ECO:0000256" key="3">
    <source>
        <dbReference type="ARBA" id="ARBA00023306"/>
    </source>
</evidence>
<keyword evidence="5" id="KW-0812">Transmembrane</keyword>
<keyword evidence="5" id="KW-0472">Membrane</keyword>
<organism evidence="6 7">
    <name type="scientific">Kutzneria buriramensis</name>
    <dbReference type="NCBI Taxonomy" id="1045776"/>
    <lineage>
        <taxon>Bacteria</taxon>
        <taxon>Bacillati</taxon>
        <taxon>Actinomycetota</taxon>
        <taxon>Actinomycetes</taxon>
        <taxon>Pseudonocardiales</taxon>
        <taxon>Pseudonocardiaceae</taxon>
        <taxon>Kutzneria</taxon>
    </lineage>
</organism>
<dbReference type="PANTHER" id="PTHR35798">
    <property type="entry name" value="CELL DIVISION PROTEIN SEPF"/>
    <property type="match status" value="1"/>
</dbReference>
<dbReference type="Pfam" id="PF04472">
    <property type="entry name" value="SepF"/>
    <property type="match status" value="1"/>
</dbReference>
<dbReference type="InterPro" id="IPR007561">
    <property type="entry name" value="Cell_div_SepF/SepF-rel"/>
</dbReference>
<comment type="caution">
    <text evidence="6">The sequence shown here is derived from an EMBL/GenBank/DDBJ whole genome shotgun (WGS) entry which is preliminary data.</text>
</comment>
<dbReference type="AlphaFoldDB" id="A0A3E0HPX1"/>
<gene>
    <name evidence="6" type="ORF">BCF44_105144</name>
</gene>
<keyword evidence="1" id="KW-0132">Cell division</keyword>
<keyword evidence="2" id="KW-0717">Septation</keyword>
<sequence length="145" mass="16198">MNVADTALEYVKVLVWPILIAGILIGFRRTLTRLLGRIIQLDAPGVSAKFDKVANEAEVLSQAGTDAKKRSEISLDDTPRIAPRKYTEAREIGEYYRDDRPVIVDLNKLANEDAKRLVDFMAGLVFHARGSMDKLSNKVFILTPP</sequence>
<proteinExistence type="predicted"/>
<comment type="function">
    <text evidence="4">Cell division protein that is part of the divisome complex and is recruited early to the Z-ring. Probably stimulates Z-ring formation, perhaps through the cross-linking of FtsZ protofilaments. Its function overlaps with FtsA.</text>
</comment>
<evidence type="ECO:0000256" key="5">
    <source>
        <dbReference type="SAM" id="Phobius"/>
    </source>
</evidence>
<keyword evidence="3" id="KW-0131">Cell cycle</keyword>
<dbReference type="InterPro" id="IPR023052">
    <property type="entry name" value="Cell_div_SepF"/>
</dbReference>
<evidence type="ECO:0000256" key="2">
    <source>
        <dbReference type="ARBA" id="ARBA00023210"/>
    </source>
</evidence>
<keyword evidence="7" id="KW-1185">Reference proteome</keyword>
<name>A0A3E0HPX1_9PSEU</name>
<evidence type="ECO:0000313" key="6">
    <source>
        <dbReference type="EMBL" id="REH48286.1"/>
    </source>
</evidence>
<evidence type="ECO:0000313" key="7">
    <source>
        <dbReference type="Proteomes" id="UP000256269"/>
    </source>
</evidence>
<accession>A0A3E0HPX1</accession>
<evidence type="ECO:0000256" key="1">
    <source>
        <dbReference type="ARBA" id="ARBA00022618"/>
    </source>
</evidence>
<dbReference type="InterPro" id="IPR038594">
    <property type="entry name" value="SepF-like_sf"/>
</dbReference>
<reference evidence="6 7" key="1">
    <citation type="submission" date="2018-08" db="EMBL/GenBank/DDBJ databases">
        <title>Genomic Encyclopedia of Archaeal and Bacterial Type Strains, Phase II (KMG-II): from individual species to whole genera.</title>
        <authorList>
            <person name="Goeker M."/>
        </authorList>
    </citation>
    <scope>NUCLEOTIDE SEQUENCE [LARGE SCALE GENOMIC DNA]</scope>
    <source>
        <strain evidence="6 7">DSM 45791</strain>
    </source>
</reference>
<keyword evidence="5" id="KW-1133">Transmembrane helix</keyword>